<accession>A0A1N6G8C2</accession>
<comment type="similarity">
    <text evidence="1 5">Belongs to the acetyltransferase family. RimI subfamily.</text>
</comment>
<evidence type="ECO:0000256" key="2">
    <source>
        <dbReference type="ARBA" id="ARBA00022490"/>
    </source>
</evidence>
<dbReference type="InterPro" id="IPR050680">
    <property type="entry name" value="YpeA/RimI_acetyltransf"/>
</dbReference>
<sequence>MDQSDLDWVAAIEPHCYPIPWSRRGLELALRHGMGFVFCDRDDAPLGYCFVQMAADEVELLNFTVAPEAQGRGVGKAALQALLNRFDGGRFAQMFLEVRVSNTPAIRLYQGAGFNEVGLRLNYYRNPDGSREDAIVMAFTFL</sequence>
<keyword evidence="4" id="KW-0012">Acyltransferase</keyword>
<comment type="function">
    <text evidence="5">Acetylates the N-terminal alanine of ribosomal protein bS18.</text>
</comment>
<feature type="domain" description="N-acetyltransferase" evidence="6">
    <location>
        <begin position="1"/>
        <end position="142"/>
    </location>
</feature>
<gene>
    <name evidence="7" type="ORF">SAMN05443662_1235</name>
</gene>
<dbReference type="InterPro" id="IPR016181">
    <property type="entry name" value="Acyl_CoA_acyltransferase"/>
</dbReference>
<evidence type="ECO:0000256" key="3">
    <source>
        <dbReference type="ARBA" id="ARBA00022679"/>
    </source>
</evidence>
<keyword evidence="2 5" id="KW-0963">Cytoplasm</keyword>
<dbReference type="NCBIfam" id="TIGR01575">
    <property type="entry name" value="rimI"/>
    <property type="match status" value="1"/>
</dbReference>
<evidence type="ECO:0000313" key="8">
    <source>
        <dbReference type="Proteomes" id="UP000198461"/>
    </source>
</evidence>
<name>A0A1N6G8C2_9GAMM</name>
<dbReference type="GO" id="GO:0005840">
    <property type="term" value="C:ribosome"/>
    <property type="evidence" value="ECO:0007669"/>
    <property type="project" value="UniProtKB-KW"/>
</dbReference>
<evidence type="ECO:0000313" key="7">
    <source>
        <dbReference type="EMBL" id="SIO03790.1"/>
    </source>
</evidence>
<keyword evidence="7" id="KW-0687">Ribonucleoprotein</keyword>
<dbReference type="AlphaFoldDB" id="A0A1N6G8C2"/>
<reference evidence="8" key="1">
    <citation type="submission" date="2016-11" db="EMBL/GenBank/DDBJ databases">
        <authorList>
            <person name="Varghese N."/>
            <person name="Submissions S."/>
        </authorList>
    </citation>
    <scope>NUCLEOTIDE SEQUENCE [LARGE SCALE GENOMIC DNA]</scope>
    <source>
        <strain evidence="8">DSM 17737</strain>
    </source>
</reference>
<comment type="catalytic activity">
    <reaction evidence="5">
        <text>N-terminal L-alanyl-[ribosomal protein bS18] + acetyl-CoA = N-terminal N(alpha)-acetyl-L-alanyl-[ribosomal protein bS18] + CoA + H(+)</text>
        <dbReference type="Rhea" id="RHEA:43756"/>
        <dbReference type="Rhea" id="RHEA-COMP:10676"/>
        <dbReference type="Rhea" id="RHEA-COMP:10677"/>
        <dbReference type="ChEBI" id="CHEBI:15378"/>
        <dbReference type="ChEBI" id="CHEBI:57287"/>
        <dbReference type="ChEBI" id="CHEBI:57288"/>
        <dbReference type="ChEBI" id="CHEBI:64718"/>
        <dbReference type="ChEBI" id="CHEBI:83683"/>
        <dbReference type="EC" id="2.3.1.266"/>
    </reaction>
</comment>
<keyword evidence="8" id="KW-1185">Reference proteome</keyword>
<evidence type="ECO:0000259" key="6">
    <source>
        <dbReference type="PROSITE" id="PS51186"/>
    </source>
</evidence>
<dbReference type="PROSITE" id="PS51186">
    <property type="entry name" value="GNAT"/>
    <property type="match status" value="1"/>
</dbReference>
<dbReference type="SUPFAM" id="SSF55729">
    <property type="entry name" value="Acyl-CoA N-acyltransferases (Nat)"/>
    <property type="match status" value="1"/>
</dbReference>
<protein>
    <recommendedName>
        <fullName evidence="5">[Ribosomal protein bS18]-alanine N-acetyltransferase</fullName>
        <ecNumber evidence="5">2.3.1.266</ecNumber>
    </recommendedName>
</protein>
<dbReference type="GO" id="GO:0005737">
    <property type="term" value="C:cytoplasm"/>
    <property type="evidence" value="ECO:0007669"/>
    <property type="project" value="UniProtKB-SubCell"/>
</dbReference>
<dbReference type="Pfam" id="PF00583">
    <property type="entry name" value="Acetyltransf_1"/>
    <property type="match status" value="1"/>
</dbReference>
<dbReference type="EC" id="2.3.1.266" evidence="5"/>
<dbReference type="InterPro" id="IPR006464">
    <property type="entry name" value="AcTrfase_RimI/Ard1"/>
</dbReference>
<evidence type="ECO:0000256" key="5">
    <source>
        <dbReference type="RuleBase" id="RU363094"/>
    </source>
</evidence>
<dbReference type="GO" id="GO:0008999">
    <property type="term" value="F:protein-N-terminal-alanine acetyltransferase activity"/>
    <property type="evidence" value="ECO:0007669"/>
    <property type="project" value="UniProtKB-EC"/>
</dbReference>
<dbReference type="STRING" id="364032.SAMN05443662_1235"/>
<dbReference type="EMBL" id="FSRE01000003">
    <property type="protein sequence ID" value="SIO03790.1"/>
    <property type="molecule type" value="Genomic_DNA"/>
</dbReference>
<dbReference type="InterPro" id="IPR000182">
    <property type="entry name" value="GNAT_dom"/>
</dbReference>
<evidence type="ECO:0000256" key="1">
    <source>
        <dbReference type="ARBA" id="ARBA00005395"/>
    </source>
</evidence>
<dbReference type="CDD" id="cd04301">
    <property type="entry name" value="NAT_SF"/>
    <property type="match status" value="1"/>
</dbReference>
<evidence type="ECO:0000256" key="4">
    <source>
        <dbReference type="ARBA" id="ARBA00023315"/>
    </source>
</evidence>
<organism evidence="7 8">
    <name type="scientific">Sulfurivirga caldicuralii</name>
    <dbReference type="NCBI Taxonomy" id="364032"/>
    <lineage>
        <taxon>Bacteria</taxon>
        <taxon>Pseudomonadati</taxon>
        <taxon>Pseudomonadota</taxon>
        <taxon>Gammaproteobacteria</taxon>
        <taxon>Thiotrichales</taxon>
        <taxon>Piscirickettsiaceae</taxon>
        <taxon>Sulfurivirga</taxon>
    </lineage>
</organism>
<dbReference type="Proteomes" id="UP000198461">
    <property type="component" value="Unassembled WGS sequence"/>
</dbReference>
<keyword evidence="7" id="KW-0689">Ribosomal protein</keyword>
<dbReference type="PANTHER" id="PTHR43420:SF44">
    <property type="entry name" value="ACETYLTRANSFERASE YPEA"/>
    <property type="match status" value="1"/>
</dbReference>
<keyword evidence="3 7" id="KW-0808">Transferase</keyword>
<proteinExistence type="inferred from homology"/>
<dbReference type="Gene3D" id="3.40.630.30">
    <property type="match status" value="1"/>
</dbReference>
<comment type="subcellular location">
    <subcellularLocation>
        <location evidence="5">Cytoplasm</location>
    </subcellularLocation>
</comment>
<dbReference type="PANTHER" id="PTHR43420">
    <property type="entry name" value="ACETYLTRANSFERASE"/>
    <property type="match status" value="1"/>
</dbReference>